<gene>
    <name evidence="1" type="ORF">EYF88_09045</name>
</gene>
<reference evidence="1 2" key="1">
    <citation type="submission" date="2019-02" db="EMBL/GenBank/DDBJ databases">
        <authorList>
            <person name="Zhang G."/>
        </authorList>
    </citation>
    <scope>NUCLEOTIDE SEQUENCE [LARGE SCALE GENOMIC DNA]</scope>
    <source>
        <strain evidence="1 2">CMB17</strain>
    </source>
</reference>
<proteinExistence type="predicted"/>
<evidence type="ECO:0000313" key="1">
    <source>
        <dbReference type="EMBL" id="TBN50387.1"/>
    </source>
</evidence>
<dbReference type="EMBL" id="SIRL01000005">
    <property type="protein sequence ID" value="TBN50387.1"/>
    <property type="molecule type" value="Genomic_DNA"/>
</dbReference>
<organism evidence="1 2">
    <name type="scientific">Paracoccus sediminis</name>
    <dbReference type="NCBI Taxonomy" id="1214787"/>
    <lineage>
        <taxon>Bacteria</taxon>
        <taxon>Pseudomonadati</taxon>
        <taxon>Pseudomonadota</taxon>
        <taxon>Alphaproteobacteria</taxon>
        <taxon>Rhodobacterales</taxon>
        <taxon>Paracoccaceae</taxon>
        <taxon>Paracoccus</taxon>
    </lineage>
</organism>
<evidence type="ECO:0008006" key="3">
    <source>
        <dbReference type="Google" id="ProtNLM"/>
    </source>
</evidence>
<keyword evidence="2" id="KW-1185">Reference proteome</keyword>
<sequence>MDQRLAQRLTALITTRYNGRNDDLAIGQRDIARLWCVDERTVKRDMARLRSLGWATVKRQGAGTGALRGSGSRRGRGGRRAGGRAAIGGIVIRAAQDSGIDALAQAQRGIRPVFQNVVEILAAGVHGTDMGLSAPAGLRAAAMAKPPSAFPLQTTGLFSSSSFIRGAPQSRPAFSAG</sequence>
<comment type="caution">
    <text evidence="1">The sequence shown here is derived from an EMBL/GenBank/DDBJ whole genome shotgun (WGS) entry which is preliminary data.</text>
</comment>
<name>A0ABY1YI97_9RHOB</name>
<dbReference type="Proteomes" id="UP000292859">
    <property type="component" value="Unassembled WGS sequence"/>
</dbReference>
<protein>
    <recommendedName>
        <fullName evidence="3">DeoR-like helix-turn-helix domain-containing protein</fullName>
    </recommendedName>
</protein>
<dbReference type="RefSeq" id="WP_131023337.1">
    <property type="nucleotide sequence ID" value="NZ_FZNM01000005.1"/>
</dbReference>
<accession>A0ABY1YI97</accession>
<evidence type="ECO:0000313" key="2">
    <source>
        <dbReference type="Proteomes" id="UP000292859"/>
    </source>
</evidence>